<protein>
    <submittedName>
        <fullName evidence="1">Fork-head domain-containing protein</fullName>
    </submittedName>
</protein>
<comment type="caution">
    <text evidence="1">The sequence shown here is derived from an EMBL/GenBank/DDBJ whole genome shotgun (WGS) entry which is preliminary data.</text>
</comment>
<dbReference type="Proteomes" id="UP001331761">
    <property type="component" value="Unassembled WGS sequence"/>
</dbReference>
<evidence type="ECO:0000313" key="1">
    <source>
        <dbReference type="EMBL" id="KAK5968065.1"/>
    </source>
</evidence>
<dbReference type="AlphaFoldDB" id="A0AAN8FF21"/>
<organism evidence="1 2">
    <name type="scientific">Trichostrongylus colubriformis</name>
    <name type="common">Black scour worm</name>
    <dbReference type="NCBI Taxonomy" id="6319"/>
    <lineage>
        <taxon>Eukaryota</taxon>
        <taxon>Metazoa</taxon>
        <taxon>Ecdysozoa</taxon>
        <taxon>Nematoda</taxon>
        <taxon>Chromadorea</taxon>
        <taxon>Rhabditida</taxon>
        <taxon>Rhabditina</taxon>
        <taxon>Rhabditomorpha</taxon>
        <taxon>Strongyloidea</taxon>
        <taxon>Trichostrongylidae</taxon>
        <taxon>Trichostrongylus</taxon>
    </lineage>
</organism>
<keyword evidence="2" id="KW-1185">Reference proteome</keyword>
<gene>
    <name evidence="1" type="ORF">GCK32_014395</name>
</gene>
<reference evidence="1 2" key="1">
    <citation type="submission" date="2019-10" db="EMBL/GenBank/DDBJ databases">
        <title>Assembly and Annotation for the nematode Trichostrongylus colubriformis.</title>
        <authorList>
            <person name="Martin J."/>
        </authorList>
    </citation>
    <scope>NUCLEOTIDE SEQUENCE [LARGE SCALE GENOMIC DNA]</scope>
    <source>
        <strain evidence="1">G859</strain>
        <tissue evidence="1">Whole worm</tissue>
    </source>
</reference>
<accession>A0AAN8FF21</accession>
<evidence type="ECO:0000313" key="2">
    <source>
        <dbReference type="Proteomes" id="UP001331761"/>
    </source>
</evidence>
<name>A0AAN8FF21_TRICO</name>
<sequence>MFENGSCLRRRKRFKIRDDCGEEEGPPAKLPPYVSSLPWLSNACFSLPQLPNAAFTQPVDPAAASMVMNPFMLLVPQLFGQLDLSLFLKPSPPATPGNNSFSIEALLSS</sequence>
<dbReference type="EMBL" id="WIXE01021786">
    <property type="protein sequence ID" value="KAK5968065.1"/>
    <property type="molecule type" value="Genomic_DNA"/>
</dbReference>
<proteinExistence type="predicted"/>